<dbReference type="Proteomes" id="UP001175226">
    <property type="component" value="Unassembled WGS sequence"/>
</dbReference>
<feature type="non-terminal residue" evidence="1">
    <location>
        <position position="64"/>
    </location>
</feature>
<dbReference type="AlphaFoldDB" id="A0AA39MHL3"/>
<gene>
    <name evidence="1" type="ORF">EV421DRAFT_1666825</name>
</gene>
<evidence type="ECO:0000313" key="2">
    <source>
        <dbReference type="Proteomes" id="UP001175226"/>
    </source>
</evidence>
<name>A0AA39MHL3_9AGAR</name>
<sequence length="64" mass="7445">YNLYGIIYYGGEHFTARYIDRQQTVWFNDGVRTGHSSIKEGDIHQMDQSLLANKGKYIVQVIVH</sequence>
<accession>A0AA39MHL3</accession>
<evidence type="ECO:0000313" key="1">
    <source>
        <dbReference type="EMBL" id="KAK0433760.1"/>
    </source>
</evidence>
<keyword evidence="2" id="KW-1185">Reference proteome</keyword>
<protein>
    <submittedName>
        <fullName evidence="1">Uncharacterized protein</fullName>
    </submittedName>
</protein>
<feature type="non-terminal residue" evidence="1">
    <location>
        <position position="1"/>
    </location>
</feature>
<reference evidence="1" key="1">
    <citation type="submission" date="2023-06" db="EMBL/GenBank/DDBJ databases">
        <authorList>
            <consortium name="Lawrence Berkeley National Laboratory"/>
            <person name="Ahrendt S."/>
            <person name="Sahu N."/>
            <person name="Indic B."/>
            <person name="Wong-Bajracharya J."/>
            <person name="Merenyi Z."/>
            <person name="Ke H.-M."/>
            <person name="Monk M."/>
            <person name="Kocsube S."/>
            <person name="Drula E."/>
            <person name="Lipzen A."/>
            <person name="Balint B."/>
            <person name="Henrissat B."/>
            <person name="Andreopoulos B."/>
            <person name="Martin F.M."/>
            <person name="Harder C.B."/>
            <person name="Rigling D."/>
            <person name="Ford K.L."/>
            <person name="Foster G.D."/>
            <person name="Pangilinan J."/>
            <person name="Papanicolaou A."/>
            <person name="Barry K."/>
            <person name="LaButti K."/>
            <person name="Viragh M."/>
            <person name="Koriabine M."/>
            <person name="Yan M."/>
            <person name="Riley R."/>
            <person name="Champramary S."/>
            <person name="Plett K.L."/>
            <person name="Tsai I.J."/>
            <person name="Slot J."/>
            <person name="Sipos G."/>
            <person name="Plett J."/>
            <person name="Nagy L.G."/>
            <person name="Grigoriev I.V."/>
        </authorList>
    </citation>
    <scope>NUCLEOTIDE SEQUENCE</scope>
    <source>
        <strain evidence="1">FPL87.14</strain>
    </source>
</reference>
<organism evidence="1 2">
    <name type="scientific">Armillaria borealis</name>
    <dbReference type="NCBI Taxonomy" id="47425"/>
    <lineage>
        <taxon>Eukaryota</taxon>
        <taxon>Fungi</taxon>
        <taxon>Dikarya</taxon>
        <taxon>Basidiomycota</taxon>
        <taxon>Agaricomycotina</taxon>
        <taxon>Agaricomycetes</taxon>
        <taxon>Agaricomycetidae</taxon>
        <taxon>Agaricales</taxon>
        <taxon>Marasmiineae</taxon>
        <taxon>Physalacriaceae</taxon>
        <taxon>Armillaria</taxon>
    </lineage>
</organism>
<dbReference type="EMBL" id="JAUEPT010000077">
    <property type="protein sequence ID" value="KAK0433760.1"/>
    <property type="molecule type" value="Genomic_DNA"/>
</dbReference>
<proteinExistence type="predicted"/>
<comment type="caution">
    <text evidence="1">The sequence shown here is derived from an EMBL/GenBank/DDBJ whole genome shotgun (WGS) entry which is preliminary data.</text>
</comment>